<dbReference type="EMBL" id="CP015163">
    <property type="protein sequence ID" value="AXB42682.1"/>
    <property type="molecule type" value="Genomic_DNA"/>
</dbReference>
<name>A0A344L3Q8_9PSEU</name>
<dbReference type="AlphaFoldDB" id="A0A344L3Q8"/>
<dbReference type="InterPro" id="IPR024534">
    <property type="entry name" value="JetD_C"/>
</dbReference>
<dbReference type="Pfam" id="PF09983">
    <property type="entry name" value="JetD_C"/>
    <property type="match status" value="1"/>
</dbReference>
<evidence type="ECO:0000259" key="2">
    <source>
        <dbReference type="Pfam" id="PF09983"/>
    </source>
</evidence>
<dbReference type="GO" id="GO:0003677">
    <property type="term" value="F:DNA binding"/>
    <property type="evidence" value="ECO:0007669"/>
    <property type="project" value="InterPro"/>
</dbReference>
<sequence length="349" mass="38796">MIPEPALIGAIAETVRVYGPRRVPLDVVLSAAAKVDHSAAVSVHWRRRVLTAITFLAAEGVIDLPKTRTDRRADPPLPAYVTRRGAPSGQAEKPAPIVWHADLGWAALADERGEWSTAERSCLALVNSWLPRRRGVVVPIRERSLEITGDDKALENWLFGPLFRPGRLTLDLLECEQCWPPVNRRILGDSDTWLLVENYTTYVSLSRRAAELGFDGQIIWGSGNQVRTRLRALAACGERPLECWYFGDVDAGGFRIARTAWQCVRDLGFEELRPAKGLYSLAIEYGQRRPSGRTLRMSAATAAWVQEWLDESLGDVCLAVARSGERVVQENVGVEVLAATALSDWFNDR</sequence>
<proteinExistence type="predicted"/>
<organism evidence="3 4">
    <name type="scientific">Amycolatopsis albispora</name>
    <dbReference type="NCBI Taxonomy" id="1804986"/>
    <lineage>
        <taxon>Bacteria</taxon>
        <taxon>Bacillati</taxon>
        <taxon>Actinomycetota</taxon>
        <taxon>Actinomycetes</taxon>
        <taxon>Pseudonocardiales</taxon>
        <taxon>Pseudonocardiaceae</taxon>
        <taxon>Amycolatopsis</taxon>
    </lineage>
</organism>
<evidence type="ECO:0000256" key="1">
    <source>
        <dbReference type="SAM" id="MobiDB-lite"/>
    </source>
</evidence>
<dbReference type="KEGG" id="aab:A4R43_09165"/>
<dbReference type="GO" id="GO:0005694">
    <property type="term" value="C:chromosome"/>
    <property type="evidence" value="ECO:0007669"/>
    <property type="project" value="InterPro"/>
</dbReference>
<evidence type="ECO:0000313" key="4">
    <source>
        <dbReference type="Proteomes" id="UP000250434"/>
    </source>
</evidence>
<protein>
    <recommendedName>
        <fullName evidence="2">Wadjet protein JetD C-terminal domain-containing protein</fullName>
    </recommendedName>
</protein>
<dbReference type="RefSeq" id="WP_113691944.1">
    <property type="nucleotide sequence ID" value="NZ_CP015163.1"/>
</dbReference>
<dbReference type="InterPro" id="IPR036078">
    <property type="entry name" value="Spo11/TopoVI_A_sf"/>
</dbReference>
<reference evidence="3 4" key="1">
    <citation type="submission" date="2016-04" db="EMBL/GenBank/DDBJ databases">
        <title>Complete genome sequence and analysis of deep-sea sediment isolate, Amycolatopsis sp. WP1.</title>
        <authorList>
            <person name="Wang H."/>
            <person name="Chen S."/>
            <person name="Wu Q."/>
        </authorList>
    </citation>
    <scope>NUCLEOTIDE SEQUENCE [LARGE SCALE GENOMIC DNA]</scope>
    <source>
        <strain evidence="3 4">WP1</strain>
    </source>
</reference>
<keyword evidence="4" id="KW-1185">Reference proteome</keyword>
<accession>A0A344L3Q8</accession>
<feature type="domain" description="Wadjet protein JetD C-terminal" evidence="2">
    <location>
        <begin position="191"/>
        <end position="259"/>
    </location>
</feature>
<dbReference type="Proteomes" id="UP000250434">
    <property type="component" value="Chromosome"/>
</dbReference>
<dbReference type="SUPFAM" id="SSF56726">
    <property type="entry name" value="DNA topoisomerase IV, alpha subunit"/>
    <property type="match status" value="1"/>
</dbReference>
<dbReference type="OrthoDB" id="8263792at2"/>
<evidence type="ECO:0000313" key="3">
    <source>
        <dbReference type="EMBL" id="AXB42682.1"/>
    </source>
</evidence>
<feature type="region of interest" description="Disordered" evidence="1">
    <location>
        <begin position="73"/>
        <end position="92"/>
    </location>
</feature>
<gene>
    <name evidence="3" type="ORF">A4R43_09165</name>
</gene>